<dbReference type="EMBL" id="FOGF01000049">
    <property type="protein sequence ID" value="SER42060.1"/>
    <property type="molecule type" value="Genomic_DNA"/>
</dbReference>
<feature type="non-terminal residue" evidence="2">
    <location>
        <position position="1"/>
    </location>
</feature>
<dbReference type="Proteomes" id="UP000198556">
    <property type="component" value="Unassembled WGS sequence"/>
</dbReference>
<gene>
    <name evidence="2" type="ORF">SAMN05421767_14917</name>
</gene>
<dbReference type="GO" id="GO:0016787">
    <property type="term" value="F:hydrolase activity"/>
    <property type="evidence" value="ECO:0007669"/>
    <property type="project" value="UniProtKB-KW"/>
</dbReference>
<organism evidence="2 3">
    <name type="scientific">Granulicatella balaenopterae</name>
    <dbReference type="NCBI Taxonomy" id="137733"/>
    <lineage>
        <taxon>Bacteria</taxon>
        <taxon>Bacillati</taxon>
        <taxon>Bacillota</taxon>
        <taxon>Bacilli</taxon>
        <taxon>Lactobacillales</taxon>
        <taxon>Carnobacteriaceae</taxon>
        <taxon>Granulicatella</taxon>
    </lineage>
</organism>
<dbReference type="RefSeq" id="WP_281242687.1">
    <property type="nucleotide sequence ID" value="NZ_FOGF01000049.1"/>
</dbReference>
<evidence type="ECO:0000313" key="2">
    <source>
        <dbReference type="EMBL" id="SER42060.1"/>
    </source>
</evidence>
<evidence type="ECO:0000259" key="1">
    <source>
        <dbReference type="Pfam" id="PF05382"/>
    </source>
</evidence>
<keyword evidence="3" id="KW-1185">Reference proteome</keyword>
<sequence length="88" mass="10053">YAGTTENLYKEKGYLFKEIDARDIRRGDVFISGNEGYSLGAGGHTGIAYNDNSILHCTYKLDGIYLTPIKGYTAEHKYPVRWFRIVNR</sequence>
<feature type="domain" description="Bacteriophage lysin" evidence="1">
    <location>
        <begin position="2"/>
        <end position="68"/>
    </location>
</feature>
<proteinExistence type="predicted"/>
<dbReference type="Gene3D" id="3.90.1720.10">
    <property type="entry name" value="endopeptidase domain like (from Nostoc punctiforme)"/>
    <property type="match status" value="1"/>
</dbReference>
<dbReference type="AlphaFoldDB" id="A0A1H9P1J1"/>
<dbReference type="Pfam" id="PF05382">
    <property type="entry name" value="Amidase_5"/>
    <property type="match status" value="1"/>
</dbReference>
<accession>A0A1H9P1J1</accession>
<dbReference type="InterPro" id="IPR008044">
    <property type="entry name" value="Phage_lysin"/>
</dbReference>
<keyword evidence="2" id="KW-0378">Hydrolase</keyword>
<evidence type="ECO:0000313" key="3">
    <source>
        <dbReference type="Proteomes" id="UP000198556"/>
    </source>
</evidence>
<protein>
    <submittedName>
        <fullName evidence="2">Peptidoglycan hydrolase</fullName>
    </submittedName>
</protein>
<name>A0A1H9P1J1_9LACT</name>
<reference evidence="2 3" key="1">
    <citation type="submission" date="2016-10" db="EMBL/GenBank/DDBJ databases">
        <authorList>
            <person name="de Groot N.N."/>
        </authorList>
    </citation>
    <scope>NUCLEOTIDE SEQUENCE [LARGE SCALE GENOMIC DNA]</scope>
    <source>
        <strain evidence="2 3">DSM 15827</strain>
    </source>
</reference>